<keyword evidence="1" id="KW-1133">Transmembrane helix</keyword>
<gene>
    <name evidence="2" type="ORF">DFA_02162</name>
</gene>
<keyword evidence="1" id="KW-0472">Membrane</keyword>
<dbReference type="OrthoDB" id="23586at2759"/>
<dbReference type="KEGG" id="dfa:DFA_02162"/>
<feature type="transmembrane region" description="Helical" evidence="1">
    <location>
        <begin position="584"/>
        <end position="602"/>
    </location>
</feature>
<sequence length="631" mass="70800">MSVIDQYQPVVFQNKKGFVVPSTLPVYAAQTKTKVTTTETAVDKAKPFSDAFYDKMTLSSENFVNFVAGKITDKTASLEELLSFSSFDSDDKYTDKVKQAADMHFISLVQYYMNDEVRNILGWSKPAPHARLLEIASSDKVVAWYKKYSLLYAHYLVSLQLKGAIKIKVLEADIKTMTSSKIYVKQTSAIFKFAFIERNPKITIYLKNAKKWTEDLKNYYLTNSKCLEEWMRSFQENYNFETFFAKFANVFSSTGHQTQANQILNIPKTMNCLDSIVSNIRNKLDVLDQSAKSSSEVINFFYSSQYAFFSSMTNLDGNAEYFKAMEKHVDDVLDRLSKLKESSLSGPQLDFYKLYKDVLLACGGMAGVRFQLTNAIKRTVNRIAPYTDITMGFENILKMPQMETENMKIFLQENAPDVVKKVPKGVNFFMSMWRGCQSISILYGIVNFDPKAGVLSNTQFIGDSLAIVLDTFTTIQKVDVAFTAPFASLAKGISNALKVFKPTQLVKLFSSSMKWFFTKSFNDFLNFRVCPALIVLSCIMNCIDIAKDIEEGKWGELACDVAALGLNIATVAVLVAGASWSGPVALVLGGVAILVLIIKLWISTPEKSPAQKFLESKFVLLAYKRLPAAAA</sequence>
<evidence type="ECO:0008006" key="4">
    <source>
        <dbReference type="Google" id="ProtNLM"/>
    </source>
</evidence>
<proteinExistence type="predicted"/>
<keyword evidence="3" id="KW-1185">Reference proteome</keyword>
<evidence type="ECO:0000256" key="1">
    <source>
        <dbReference type="SAM" id="Phobius"/>
    </source>
</evidence>
<dbReference type="AlphaFoldDB" id="F4PYA8"/>
<evidence type="ECO:0000313" key="2">
    <source>
        <dbReference type="EMBL" id="EGG19375.1"/>
    </source>
</evidence>
<evidence type="ECO:0000313" key="3">
    <source>
        <dbReference type="Proteomes" id="UP000007797"/>
    </source>
</evidence>
<dbReference type="RefSeq" id="XP_004357646.1">
    <property type="nucleotide sequence ID" value="XM_004357589.1"/>
</dbReference>
<accession>F4PYA8</accession>
<dbReference type="GeneID" id="14871403"/>
<reference evidence="3" key="1">
    <citation type="journal article" date="2011" name="Genome Res.">
        <title>Phylogeny-wide analysis of social amoeba genomes highlights ancient origins for complex intercellular communication.</title>
        <authorList>
            <person name="Heidel A.J."/>
            <person name="Lawal H.M."/>
            <person name="Felder M."/>
            <person name="Schilde C."/>
            <person name="Helps N.R."/>
            <person name="Tunggal B."/>
            <person name="Rivero F."/>
            <person name="John U."/>
            <person name="Schleicher M."/>
            <person name="Eichinger L."/>
            <person name="Platzer M."/>
            <person name="Noegel A.A."/>
            <person name="Schaap P."/>
            <person name="Gloeckner G."/>
        </authorList>
    </citation>
    <scope>NUCLEOTIDE SEQUENCE [LARGE SCALE GENOMIC DNA]</scope>
    <source>
        <strain evidence="3">SH3</strain>
    </source>
</reference>
<organism evidence="2 3">
    <name type="scientific">Cavenderia fasciculata</name>
    <name type="common">Slime mold</name>
    <name type="synonym">Dictyostelium fasciculatum</name>
    <dbReference type="NCBI Taxonomy" id="261658"/>
    <lineage>
        <taxon>Eukaryota</taxon>
        <taxon>Amoebozoa</taxon>
        <taxon>Evosea</taxon>
        <taxon>Eumycetozoa</taxon>
        <taxon>Dictyostelia</taxon>
        <taxon>Acytosteliales</taxon>
        <taxon>Cavenderiaceae</taxon>
        <taxon>Cavenderia</taxon>
    </lineage>
</organism>
<protein>
    <recommendedName>
        <fullName evidence="4">Transmembrane protein</fullName>
    </recommendedName>
</protein>
<name>F4PYA8_CACFS</name>
<dbReference type="Proteomes" id="UP000007797">
    <property type="component" value="Unassembled WGS sequence"/>
</dbReference>
<keyword evidence="1" id="KW-0812">Transmembrane</keyword>
<dbReference type="EMBL" id="GL883015">
    <property type="protein sequence ID" value="EGG19375.1"/>
    <property type="molecule type" value="Genomic_DNA"/>
</dbReference>